<protein>
    <submittedName>
        <fullName evidence="9">Solute carrier family 22 member 8-like isoform X1</fullName>
    </submittedName>
</protein>
<keyword evidence="4 6" id="KW-0472">Membrane</keyword>
<feature type="transmembrane region" description="Helical" evidence="6">
    <location>
        <begin position="403"/>
        <end position="422"/>
    </location>
</feature>
<feature type="transmembrane region" description="Helical" evidence="6">
    <location>
        <begin position="375"/>
        <end position="396"/>
    </location>
</feature>
<feature type="transmembrane region" description="Helical" evidence="6">
    <location>
        <begin position="494"/>
        <end position="514"/>
    </location>
</feature>
<keyword evidence="8" id="KW-1185">Reference proteome</keyword>
<feature type="transmembrane region" description="Helical" evidence="6">
    <location>
        <begin position="152"/>
        <end position="169"/>
    </location>
</feature>
<feature type="transmembrane region" description="Helical" evidence="6">
    <location>
        <begin position="175"/>
        <end position="197"/>
    </location>
</feature>
<reference evidence="9" key="1">
    <citation type="submission" date="2025-08" db="UniProtKB">
        <authorList>
            <consortium name="RefSeq"/>
        </authorList>
    </citation>
    <scope>IDENTIFICATION</scope>
</reference>
<gene>
    <name evidence="9" type="primary">LOC115231499</name>
</gene>
<feature type="transmembrane region" description="Helical" evidence="6">
    <location>
        <begin position="209"/>
        <end position="230"/>
    </location>
</feature>
<evidence type="ECO:0000256" key="2">
    <source>
        <dbReference type="ARBA" id="ARBA00022692"/>
    </source>
</evidence>
<dbReference type="Pfam" id="PF00083">
    <property type="entry name" value="Sugar_tr"/>
    <property type="match status" value="1"/>
</dbReference>
<evidence type="ECO:0000259" key="7">
    <source>
        <dbReference type="PROSITE" id="PS50850"/>
    </source>
</evidence>
<evidence type="ECO:0000256" key="5">
    <source>
        <dbReference type="SAM" id="MobiDB-lite"/>
    </source>
</evidence>
<feature type="domain" description="Major facilitator superfamily (MFS) profile" evidence="7">
    <location>
        <begin position="82"/>
        <end position="519"/>
    </location>
</feature>
<dbReference type="PROSITE" id="PS50850">
    <property type="entry name" value="MFS"/>
    <property type="match status" value="1"/>
</dbReference>
<dbReference type="SUPFAM" id="SSF103473">
    <property type="entry name" value="MFS general substrate transporter"/>
    <property type="match status" value="1"/>
</dbReference>
<dbReference type="Proteomes" id="UP000515154">
    <property type="component" value="Unplaced"/>
</dbReference>
<dbReference type="KEGG" id="osn:115231499"/>
<evidence type="ECO:0000256" key="4">
    <source>
        <dbReference type="ARBA" id="ARBA00023136"/>
    </source>
</evidence>
<feature type="compositionally biased region" description="Basic residues" evidence="5">
    <location>
        <begin position="532"/>
        <end position="543"/>
    </location>
</feature>
<dbReference type="InterPro" id="IPR005828">
    <property type="entry name" value="MFS_sugar_transport-like"/>
</dbReference>
<sequence>MIDVDSLLVSLKPKGFFQLTQYLLSDASMIPCVVALLKIVFIGSIPTSRCANLNISQLYDYGYESNDTHDVVYGKCQIEIFSRSSNSSNRTLACINGYTYDEGKHQSFVSEWDLVCDKAGLSELTQTLFSVGGLIGALTLPYFSDTKGRKPVLVISNILLFIFSFSSSFSPNYYVFIVFRVLEGISMQGLAVATYTLMLELYPVSHRTLMSGMSGVTWGLCVLPFAPVAYLLRNYSWKINNIVYSSSHVIVFFQLWYLEESLRWLVTNGDFERSKKVIKRVAKENGVDFGPIWDKIETNLIPLITVKNKDSMISSKEKLSQQQEVKKEGYLTIFTNSLARRMTLILFVVGFMNAVTYIAVYMTSPSLAGNGYLNFFLFSLTEVCANITMAITLFRLPRRVAISFYQGTAGVALFIAVAVLYFGDGSSVYSILNIIFSLLGMFGISASYCLIWIYAPEIYPTNLRNIGLGFLTFSGSVGNMVSPYSRLLMENIPWLPGTVCSIGCILSFSLLYFMPESQKMQMPSSMSDVKAHMKLQKRSKREKSGKEIGSTDPEKSTSSELSKINT</sequence>
<keyword evidence="3 6" id="KW-1133">Transmembrane helix</keyword>
<feature type="transmembrane region" description="Helical" evidence="6">
    <location>
        <begin position="344"/>
        <end position="363"/>
    </location>
</feature>
<evidence type="ECO:0000313" key="8">
    <source>
        <dbReference type="Proteomes" id="UP000515154"/>
    </source>
</evidence>
<dbReference type="PANTHER" id="PTHR24064">
    <property type="entry name" value="SOLUTE CARRIER FAMILY 22 MEMBER"/>
    <property type="match status" value="1"/>
</dbReference>
<dbReference type="InterPro" id="IPR036259">
    <property type="entry name" value="MFS_trans_sf"/>
</dbReference>
<keyword evidence="2 6" id="KW-0812">Transmembrane</keyword>
<dbReference type="RefSeq" id="XP_029657375.1">
    <property type="nucleotide sequence ID" value="XM_029801515.2"/>
</dbReference>
<accession>A0A6P7U505</accession>
<dbReference type="GO" id="GO:0022857">
    <property type="term" value="F:transmembrane transporter activity"/>
    <property type="evidence" value="ECO:0007669"/>
    <property type="project" value="InterPro"/>
</dbReference>
<feature type="region of interest" description="Disordered" evidence="5">
    <location>
        <begin position="523"/>
        <end position="566"/>
    </location>
</feature>
<evidence type="ECO:0000256" key="6">
    <source>
        <dbReference type="SAM" id="Phobius"/>
    </source>
</evidence>
<organism evidence="8 9">
    <name type="scientific">Octopus sinensis</name>
    <name type="common">East Asian common octopus</name>
    <dbReference type="NCBI Taxonomy" id="2607531"/>
    <lineage>
        <taxon>Eukaryota</taxon>
        <taxon>Metazoa</taxon>
        <taxon>Spiralia</taxon>
        <taxon>Lophotrochozoa</taxon>
        <taxon>Mollusca</taxon>
        <taxon>Cephalopoda</taxon>
        <taxon>Coleoidea</taxon>
        <taxon>Octopodiformes</taxon>
        <taxon>Octopoda</taxon>
        <taxon>Incirrata</taxon>
        <taxon>Octopodidae</taxon>
        <taxon>Octopus</taxon>
    </lineage>
</organism>
<evidence type="ECO:0000313" key="9">
    <source>
        <dbReference type="RefSeq" id="XP_029657375.1"/>
    </source>
</evidence>
<dbReference type="AlphaFoldDB" id="A0A6P7U505"/>
<name>A0A6P7U505_9MOLL</name>
<feature type="transmembrane region" description="Helical" evidence="6">
    <location>
        <begin position="20"/>
        <end position="41"/>
    </location>
</feature>
<proteinExistence type="predicted"/>
<dbReference type="Gene3D" id="1.20.1250.20">
    <property type="entry name" value="MFS general substrate transporter like domains"/>
    <property type="match status" value="1"/>
</dbReference>
<feature type="transmembrane region" description="Helical" evidence="6">
    <location>
        <begin position="466"/>
        <end position="482"/>
    </location>
</feature>
<evidence type="ECO:0000256" key="3">
    <source>
        <dbReference type="ARBA" id="ARBA00022989"/>
    </source>
</evidence>
<comment type="subcellular location">
    <subcellularLocation>
        <location evidence="1">Membrane</location>
        <topology evidence="1">Multi-pass membrane protein</topology>
    </subcellularLocation>
</comment>
<evidence type="ECO:0000256" key="1">
    <source>
        <dbReference type="ARBA" id="ARBA00004141"/>
    </source>
</evidence>
<feature type="transmembrane region" description="Helical" evidence="6">
    <location>
        <begin position="428"/>
        <end position="454"/>
    </location>
</feature>
<dbReference type="GO" id="GO:0016020">
    <property type="term" value="C:membrane"/>
    <property type="evidence" value="ECO:0007669"/>
    <property type="project" value="UniProtKB-SubCell"/>
</dbReference>
<dbReference type="InterPro" id="IPR020846">
    <property type="entry name" value="MFS_dom"/>
</dbReference>